<sequence length="453" mass="50335">MPKTPMSRQPRTLEFLAALTEREKWPRDRLLALQRERLRKMIAYVVPRSPYYRAVLKATGNGPKRLQDFPILNKSIVMAEFDRIVTDPQINRALVETHLAEKGPTVSLFGKYHVFPSGGSTGTRSLMIYDRNARLLGIANTLRWLGGMGVTEKTRVTGIGAATTIHVSNQVFREIRNGRPDAPALDVTMPVPQLVKALNNYRPEVLISYPSILRELALEQLAGRLSIAPRCCSSVSETLSPEVRRLAFDAWQAPIIDSYATTETGMIGSECAEANGMHLLEELMIFEVVDEDYRPVPLGTVGERVLVTPLFNPVLPLIRYEITDRVALAAEPCRCGRPHWRLATIQGRREEMLDLPAKAGGLIRIASVRFRDPLLLNPGLRQFQIEARPQGLHVRVLLGPEAGDPTAALQSLRRAIEAELDKVGAVPIMTIEAVDSLERIASSGKARLVVRPT</sequence>
<dbReference type="InterPro" id="IPR053158">
    <property type="entry name" value="CapK_Type1_Caps_Biosynth"/>
</dbReference>
<keyword evidence="2" id="KW-1185">Reference proteome</keyword>
<accession>A0A5J6MP25</accession>
<name>A0A5J6MP25_9PROT</name>
<dbReference type="AlphaFoldDB" id="A0A5J6MP25"/>
<dbReference type="KEGG" id="htq:FRZ44_31430"/>
<reference evidence="1 2" key="1">
    <citation type="submission" date="2019-08" db="EMBL/GenBank/DDBJ databases">
        <title>Hyperibacter terrae gen. nov., sp. nov. and Hyperibacter viscosus sp. nov., two new members in the family Rhodospirillaceae isolated from the rhizosphere of Hypericum perforatum.</title>
        <authorList>
            <person name="Noviana Z."/>
        </authorList>
    </citation>
    <scope>NUCLEOTIDE SEQUENCE [LARGE SCALE GENOMIC DNA]</scope>
    <source>
        <strain evidence="1 2">R5913</strain>
    </source>
</reference>
<dbReference type="Gene3D" id="3.40.50.12780">
    <property type="entry name" value="N-terminal domain of ligase-like"/>
    <property type="match status" value="1"/>
</dbReference>
<dbReference type="PANTHER" id="PTHR36932">
    <property type="entry name" value="CAPSULAR POLYSACCHARIDE BIOSYNTHESIS PROTEIN"/>
    <property type="match status" value="1"/>
</dbReference>
<dbReference type="OrthoDB" id="580775at2"/>
<evidence type="ECO:0000313" key="2">
    <source>
        <dbReference type="Proteomes" id="UP000326202"/>
    </source>
</evidence>
<dbReference type="RefSeq" id="WP_151178057.1">
    <property type="nucleotide sequence ID" value="NZ_CP042906.1"/>
</dbReference>
<dbReference type="PANTHER" id="PTHR36932:SF1">
    <property type="entry name" value="CAPSULAR POLYSACCHARIDE BIOSYNTHESIS PROTEIN"/>
    <property type="match status" value="1"/>
</dbReference>
<evidence type="ECO:0000313" key="1">
    <source>
        <dbReference type="EMBL" id="QEX17840.1"/>
    </source>
</evidence>
<dbReference type="InterPro" id="IPR042099">
    <property type="entry name" value="ANL_N_sf"/>
</dbReference>
<organism evidence="1 2">
    <name type="scientific">Hypericibacter terrae</name>
    <dbReference type="NCBI Taxonomy" id="2602015"/>
    <lineage>
        <taxon>Bacteria</taxon>
        <taxon>Pseudomonadati</taxon>
        <taxon>Pseudomonadota</taxon>
        <taxon>Alphaproteobacteria</taxon>
        <taxon>Rhodospirillales</taxon>
        <taxon>Dongiaceae</taxon>
        <taxon>Hypericibacter</taxon>
    </lineage>
</organism>
<protein>
    <submittedName>
        <fullName evidence="1">Coenzyme F390 synthetase</fullName>
    </submittedName>
</protein>
<dbReference type="EMBL" id="CP042906">
    <property type="protein sequence ID" value="QEX17840.1"/>
    <property type="molecule type" value="Genomic_DNA"/>
</dbReference>
<gene>
    <name evidence="1" type="ORF">FRZ44_31430</name>
</gene>
<dbReference type="Proteomes" id="UP000326202">
    <property type="component" value="Chromosome"/>
</dbReference>
<dbReference type="SUPFAM" id="SSF56801">
    <property type="entry name" value="Acetyl-CoA synthetase-like"/>
    <property type="match status" value="1"/>
</dbReference>
<proteinExistence type="predicted"/>